<feature type="compositionally biased region" description="Polar residues" evidence="3">
    <location>
        <begin position="31"/>
        <end position="46"/>
    </location>
</feature>
<evidence type="ECO:0000256" key="3">
    <source>
        <dbReference type="SAM" id="MobiDB-lite"/>
    </source>
</evidence>
<keyword evidence="1 2" id="KW-0728">SH3 domain</keyword>
<dbReference type="Gene3D" id="2.30.30.40">
    <property type="entry name" value="SH3 Domains"/>
    <property type="match status" value="1"/>
</dbReference>
<name>A0A8H5B1Q8_9AGAR</name>
<dbReference type="Proteomes" id="UP000541558">
    <property type="component" value="Unassembled WGS sequence"/>
</dbReference>
<evidence type="ECO:0000259" key="4">
    <source>
        <dbReference type="PROSITE" id="PS50002"/>
    </source>
</evidence>
<protein>
    <recommendedName>
        <fullName evidence="4">SH3 domain-containing protein</fullName>
    </recommendedName>
</protein>
<dbReference type="OrthoDB" id="10255964at2759"/>
<dbReference type="PROSITE" id="PS50002">
    <property type="entry name" value="SH3"/>
    <property type="match status" value="1"/>
</dbReference>
<dbReference type="SUPFAM" id="SSF50044">
    <property type="entry name" value="SH3-domain"/>
    <property type="match status" value="1"/>
</dbReference>
<sequence>MAPRNAAKSLHIATSVLDTDWSCHTPPRPSPTDTIASGYSSTLSWGSNTPPSTSTSFPSSSASSNPISQLFSLPTPTTEMARAMYDFSDPDPAILSFDKGDIIEIMSKHPSGWWDCITGTMWNGYGLGGNVRRGWVPSNYVKSMENRSQAQAALYARAGTASSRASKLSTTSTRYR</sequence>
<evidence type="ECO:0000313" key="5">
    <source>
        <dbReference type="EMBL" id="KAF5314716.1"/>
    </source>
</evidence>
<feature type="region of interest" description="Disordered" evidence="3">
    <location>
        <begin position="21"/>
        <end position="69"/>
    </location>
</feature>
<dbReference type="Pfam" id="PF14604">
    <property type="entry name" value="SH3_9"/>
    <property type="match status" value="1"/>
</dbReference>
<keyword evidence="6" id="KW-1185">Reference proteome</keyword>
<dbReference type="SMART" id="SM00326">
    <property type="entry name" value="SH3"/>
    <property type="match status" value="1"/>
</dbReference>
<feature type="compositionally biased region" description="Low complexity" evidence="3">
    <location>
        <begin position="47"/>
        <end position="68"/>
    </location>
</feature>
<gene>
    <name evidence="5" type="ORF">D9611_007023</name>
</gene>
<reference evidence="5 6" key="1">
    <citation type="journal article" date="2020" name="ISME J.">
        <title>Uncovering the hidden diversity of litter-decomposition mechanisms in mushroom-forming fungi.</title>
        <authorList>
            <person name="Floudas D."/>
            <person name="Bentzer J."/>
            <person name="Ahren D."/>
            <person name="Johansson T."/>
            <person name="Persson P."/>
            <person name="Tunlid A."/>
        </authorList>
    </citation>
    <scope>NUCLEOTIDE SEQUENCE [LARGE SCALE GENOMIC DNA]</scope>
    <source>
        <strain evidence="5 6">CBS 175.51</strain>
    </source>
</reference>
<dbReference type="AlphaFoldDB" id="A0A8H5B1Q8"/>
<dbReference type="PRINTS" id="PR00452">
    <property type="entry name" value="SH3DOMAIN"/>
</dbReference>
<evidence type="ECO:0000313" key="6">
    <source>
        <dbReference type="Proteomes" id="UP000541558"/>
    </source>
</evidence>
<dbReference type="InterPro" id="IPR050384">
    <property type="entry name" value="Endophilin_SH3RF"/>
</dbReference>
<comment type="caution">
    <text evidence="5">The sequence shown here is derived from an EMBL/GenBank/DDBJ whole genome shotgun (WGS) entry which is preliminary data.</text>
</comment>
<dbReference type="PANTHER" id="PTHR14167">
    <property type="entry name" value="SH3 DOMAIN-CONTAINING"/>
    <property type="match status" value="1"/>
</dbReference>
<dbReference type="EMBL" id="JAACJK010000221">
    <property type="protein sequence ID" value="KAF5314716.1"/>
    <property type="molecule type" value="Genomic_DNA"/>
</dbReference>
<dbReference type="InterPro" id="IPR036028">
    <property type="entry name" value="SH3-like_dom_sf"/>
</dbReference>
<organism evidence="5 6">
    <name type="scientific">Ephemerocybe angulata</name>
    <dbReference type="NCBI Taxonomy" id="980116"/>
    <lineage>
        <taxon>Eukaryota</taxon>
        <taxon>Fungi</taxon>
        <taxon>Dikarya</taxon>
        <taxon>Basidiomycota</taxon>
        <taxon>Agaricomycotina</taxon>
        <taxon>Agaricomycetes</taxon>
        <taxon>Agaricomycetidae</taxon>
        <taxon>Agaricales</taxon>
        <taxon>Agaricineae</taxon>
        <taxon>Psathyrellaceae</taxon>
        <taxon>Ephemerocybe</taxon>
    </lineage>
</organism>
<evidence type="ECO:0000256" key="2">
    <source>
        <dbReference type="PROSITE-ProRule" id="PRU00192"/>
    </source>
</evidence>
<evidence type="ECO:0000256" key="1">
    <source>
        <dbReference type="ARBA" id="ARBA00022443"/>
    </source>
</evidence>
<proteinExistence type="predicted"/>
<dbReference type="PANTHER" id="PTHR14167:SF116">
    <property type="entry name" value="CAP, ISOFORM AC"/>
    <property type="match status" value="1"/>
</dbReference>
<accession>A0A8H5B1Q8</accession>
<dbReference type="InterPro" id="IPR001452">
    <property type="entry name" value="SH3_domain"/>
</dbReference>
<feature type="domain" description="SH3" evidence="4">
    <location>
        <begin position="76"/>
        <end position="146"/>
    </location>
</feature>